<dbReference type="PANTHER" id="PTHR21708:SF26">
    <property type="entry name" value="2-DEHYDROPANTOATE 2-REDUCTASE"/>
    <property type="match status" value="1"/>
</dbReference>
<dbReference type="GO" id="GO:0008677">
    <property type="term" value="F:2-dehydropantoate 2-reductase activity"/>
    <property type="evidence" value="ECO:0007669"/>
    <property type="project" value="UniProtKB-EC"/>
</dbReference>
<dbReference type="EMBL" id="FNPZ01000002">
    <property type="protein sequence ID" value="SDZ15232.1"/>
    <property type="molecule type" value="Genomic_DNA"/>
</dbReference>
<dbReference type="Pfam" id="PF02558">
    <property type="entry name" value="ApbA"/>
    <property type="match status" value="1"/>
</dbReference>
<dbReference type="InterPro" id="IPR051402">
    <property type="entry name" value="KPR-Related"/>
</dbReference>
<evidence type="ECO:0000256" key="3">
    <source>
        <dbReference type="ARBA" id="ARBA00023002"/>
    </source>
</evidence>
<organism evidence="7 8">
    <name type="scientific">Herbiconiux ginsengi</name>
    <dbReference type="NCBI Taxonomy" id="381665"/>
    <lineage>
        <taxon>Bacteria</taxon>
        <taxon>Bacillati</taxon>
        <taxon>Actinomycetota</taxon>
        <taxon>Actinomycetes</taxon>
        <taxon>Micrococcales</taxon>
        <taxon>Microbacteriaceae</taxon>
        <taxon>Herbiconiux</taxon>
    </lineage>
</organism>
<feature type="domain" description="Ketopantoate reductase C-terminal" evidence="6">
    <location>
        <begin position="184"/>
        <end position="323"/>
    </location>
</feature>
<dbReference type="EC" id="1.1.1.169" evidence="4"/>
<dbReference type="Gene3D" id="1.10.1040.10">
    <property type="entry name" value="N-(1-d-carboxylethyl)-l-norvaline Dehydrogenase, domain 2"/>
    <property type="match status" value="1"/>
</dbReference>
<evidence type="ECO:0000256" key="4">
    <source>
        <dbReference type="RuleBase" id="RU362068"/>
    </source>
</evidence>
<dbReference type="AlphaFoldDB" id="A0A1H3QNU4"/>
<evidence type="ECO:0000259" key="5">
    <source>
        <dbReference type="Pfam" id="PF02558"/>
    </source>
</evidence>
<evidence type="ECO:0000313" key="8">
    <source>
        <dbReference type="Proteomes" id="UP000198891"/>
    </source>
</evidence>
<dbReference type="PANTHER" id="PTHR21708">
    <property type="entry name" value="PROBABLE 2-DEHYDROPANTOATE 2-REDUCTASE"/>
    <property type="match status" value="1"/>
</dbReference>
<accession>A0A1H3QNU4</accession>
<comment type="function">
    <text evidence="4">Catalyzes the NADPH-dependent reduction of ketopantoate into pantoic acid.</text>
</comment>
<dbReference type="Pfam" id="PF08546">
    <property type="entry name" value="ApbA_C"/>
    <property type="match status" value="1"/>
</dbReference>
<name>A0A1H3QNU4_9MICO</name>
<dbReference type="GO" id="GO:0015940">
    <property type="term" value="P:pantothenate biosynthetic process"/>
    <property type="evidence" value="ECO:0007669"/>
    <property type="project" value="UniProtKB-UniPathway"/>
</dbReference>
<keyword evidence="4" id="KW-0566">Pantothenate biosynthesis</keyword>
<dbReference type="Gene3D" id="3.40.50.720">
    <property type="entry name" value="NAD(P)-binding Rossmann-like Domain"/>
    <property type="match status" value="1"/>
</dbReference>
<dbReference type="InterPro" id="IPR013328">
    <property type="entry name" value="6PGD_dom2"/>
</dbReference>
<feature type="domain" description="Ketopantoate reductase N-terminal" evidence="5">
    <location>
        <begin position="6"/>
        <end position="154"/>
    </location>
</feature>
<dbReference type="UniPathway" id="UPA00028">
    <property type="reaction ID" value="UER00004"/>
</dbReference>
<dbReference type="RefSeq" id="WP_092554412.1">
    <property type="nucleotide sequence ID" value="NZ_FNPZ01000002.1"/>
</dbReference>
<dbReference type="InterPro" id="IPR013752">
    <property type="entry name" value="KPA_reductase"/>
</dbReference>
<keyword evidence="8" id="KW-1185">Reference proteome</keyword>
<evidence type="ECO:0000259" key="6">
    <source>
        <dbReference type="Pfam" id="PF08546"/>
    </source>
</evidence>
<comment type="catalytic activity">
    <reaction evidence="4">
        <text>(R)-pantoate + NADP(+) = 2-dehydropantoate + NADPH + H(+)</text>
        <dbReference type="Rhea" id="RHEA:16233"/>
        <dbReference type="ChEBI" id="CHEBI:11561"/>
        <dbReference type="ChEBI" id="CHEBI:15378"/>
        <dbReference type="ChEBI" id="CHEBI:15980"/>
        <dbReference type="ChEBI" id="CHEBI:57783"/>
        <dbReference type="ChEBI" id="CHEBI:58349"/>
        <dbReference type="EC" id="1.1.1.169"/>
    </reaction>
</comment>
<protein>
    <recommendedName>
        <fullName evidence="4">2-dehydropantoate 2-reductase</fullName>
        <ecNumber evidence="4">1.1.1.169</ecNumber>
    </recommendedName>
    <alternativeName>
        <fullName evidence="4">Ketopantoate reductase</fullName>
    </alternativeName>
</protein>
<dbReference type="InterPro" id="IPR008927">
    <property type="entry name" value="6-PGluconate_DH-like_C_sf"/>
</dbReference>
<dbReference type="NCBIfam" id="TIGR00745">
    <property type="entry name" value="apbA_panE"/>
    <property type="match status" value="1"/>
</dbReference>
<dbReference type="GO" id="GO:0005737">
    <property type="term" value="C:cytoplasm"/>
    <property type="evidence" value="ECO:0007669"/>
    <property type="project" value="TreeGrafter"/>
</dbReference>
<dbReference type="STRING" id="381665.SAMN05216554_2660"/>
<dbReference type="InterPro" id="IPR003710">
    <property type="entry name" value="ApbA"/>
</dbReference>
<dbReference type="SUPFAM" id="SSF48179">
    <property type="entry name" value="6-phosphogluconate dehydrogenase C-terminal domain-like"/>
    <property type="match status" value="1"/>
</dbReference>
<comment type="pathway">
    <text evidence="4">Cofactor biosynthesis; (R)-pantothenate biosynthesis; (R)-pantoate from 3-methyl-2-oxobutanoate: step 2/2.</text>
</comment>
<gene>
    <name evidence="7" type="ORF">SAMN05216554_2660</name>
</gene>
<proteinExistence type="inferred from homology"/>
<keyword evidence="2 4" id="KW-0521">NADP</keyword>
<sequence>MTGPRIAVLGAGANGASIGADLIRAGLDVTLIEQWPEHVAAMRERGLTVNLPDRSENTAVRVLHLCEVATLTEPFDVVLLLMKAYDSRWAAHLIEPHLAPDGLLVGVQNGMTVDAIAEVVGAHRTLGCVIEVSSTMFTPSVVERHSGPDRSWFAVGSLSDATRGREREVADLLAHAGRVEVVDDIRSAKWMKLVSNATTLVTTASLGLPMMAALEHPGMRELMLRSGQEALDVAVAAGHRIMPIFGLGHDDVSRPETVVETLLDTLYRGFVLPNTTTTILQDWTKRRHSEVDDLNGYVVTEAKRLGLQAPVNAAVVEVAHRIERHELDPSPENAALLRHLAGAGLAA</sequence>
<dbReference type="SUPFAM" id="SSF51735">
    <property type="entry name" value="NAD(P)-binding Rossmann-fold domains"/>
    <property type="match status" value="1"/>
</dbReference>
<evidence type="ECO:0000256" key="1">
    <source>
        <dbReference type="ARBA" id="ARBA00007870"/>
    </source>
</evidence>
<evidence type="ECO:0000313" key="7">
    <source>
        <dbReference type="EMBL" id="SDZ15232.1"/>
    </source>
</evidence>
<reference evidence="7 8" key="1">
    <citation type="submission" date="2016-10" db="EMBL/GenBank/DDBJ databases">
        <authorList>
            <person name="de Groot N.N."/>
        </authorList>
    </citation>
    <scope>NUCLEOTIDE SEQUENCE [LARGE SCALE GENOMIC DNA]</scope>
    <source>
        <strain evidence="7 8">CGMCC 4.3491</strain>
    </source>
</reference>
<dbReference type="InterPro" id="IPR036291">
    <property type="entry name" value="NAD(P)-bd_dom_sf"/>
</dbReference>
<keyword evidence="3 4" id="KW-0560">Oxidoreductase</keyword>
<dbReference type="InterPro" id="IPR013332">
    <property type="entry name" value="KPR_N"/>
</dbReference>
<evidence type="ECO:0000256" key="2">
    <source>
        <dbReference type="ARBA" id="ARBA00022857"/>
    </source>
</evidence>
<dbReference type="OrthoDB" id="9793586at2"/>
<dbReference type="Proteomes" id="UP000198891">
    <property type="component" value="Unassembled WGS sequence"/>
</dbReference>
<comment type="similarity">
    <text evidence="1 4">Belongs to the ketopantoate reductase family.</text>
</comment>